<feature type="compositionally biased region" description="Basic and acidic residues" evidence="1">
    <location>
        <begin position="200"/>
        <end position="210"/>
    </location>
</feature>
<feature type="region of interest" description="Disordered" evidence="1">
    <location>
        <begin position="1"/>
        <end position="243"/>
    </location>
</feature>
<feature type="non-terminal residue" evidence="2">
    <location>
        <position position="243"/>
    </location>
</feature>
<accession>A0A6J4LX00</accession>
<proteinExistence type="predicted"/>
<dbReference type="EC" id="1.1.1.100" evidence="2"/>
<feature type="compositionally biased region" description="Basic residues" evidence="1">
    <location>
        <begin position="224"/>
        <end position="243"/>
    </location>
</feature>
<evidence type="ECO:0000256" key="1">
    <source>
        <dbReference type="SAM" id="MobiDB-lite"/>
    </source>
</evidence>
<feature type="compositionally biased region" description="Basic residues" evidence="1">
    <location>
        <begin position="48"/>
        <end position="73"/>
    </location>
</feature>
<feature type="compositionally biased region" description="Basic and acidic residues" evidence="1">
    <location>
        <begin position="1"/>
        <end position="22"/>
    </location>
</feature>
<dbReference type="GO" id="GO:0004316">
    <property type="term" value="F:3-oxoacyl-[acyl-carrier-protein] reductase (NADPH) activity"/>
    <property type="evidence" value="ECO:0007669"/>
    <property type="project" value="UniProtKB-EC"/>
</dbReference>
<reference evidence="2" key="1">
    <citation type="submission" date="2020-02" db="EMBL/GenBank/DDBJ databases">
        <authorList>
            <person name="Meier V. D."/>
        </authorList>
    </citation>
    <scope>NUCLEOTIDE SEQUENCE</scope>
    <source>
        <strain evidence="2">AVDCRST_MAG48</strain>
    </source>
</reference>
<dbReference type="AlphaFoldDB" id="A0A6J4LX00"/>
<organism evidence="2">
    <name type="scientific">uncultured Friedmanniella sp</name>
    <dbReference type="NCBI Taxonomy" id="335381"/>
    <lineage>
        <taxon>Bacteria</taxon>
        <taxon>Bacillati</taxon>
        <taxon>Actinomycetota</taxon>
        <taxon>Actinomycetes</taxon>
        <taxon>Propionibacteriales</taxon>
        <taxon>Nocardioidaceae</taxon>
        <taxon>Friedmanniella</taxon>
        <taxon>environmental samples</taxon>
    </lineage>
</organism>
<sequence>ERIEERPGHRGEQGHRVRDRSGPRRAGLHRGRRRPGRDAAGRGGVPAARRRCRRLRRPAGRHRRRERHGRGRAGRGAARAARRPGEQRRHHRRDGAAADDGGPRRHPHRGGDQRARGHPGHQRHAAAAAPLAVATDRQRVQRGRVAGAAVGPRHRHDERAGGRRLLPLEDLPERGDAPVRPGARRHEHPDQRRLPRLRRDRPQRIPRRADPPGGRGYADPPGHPARRRPHRRLLRGRRRRPLV</sequence>
<feature type="non-terminal residue" evidence="2">
    <location>
        <position position="1"/>
    </location>
</feature>
<dbReference type="EMBL" id="CADCTS010000539">
    <property type="protein sequence ID" value="CAA9344222.1"/>
    <property type="molecule type" value="Genomic_DNA"/>
</dbReference>
<protein>
    <submittedName>
        <fullName evidence="2">3-oxoacyl-[acyl-carrier protein] reductase</fullName>
        <ecNumber evidence="2">1.1.1.100</ecNumber>
    </submittedName>
</protein>
<feature type="compositionally biased region" description="Basic residues" evidence="1">
    <location>
        <begin position="26"/>
        <end position="35"/>
    </location>
</feature>
<name>A0A6J4LX00_9ACTN</name>
<gene>
    <name evidence="2" type="ORF">AVDCRST_MAG48-3841</name>
</gene>
<keyword evidence="2" id="KW-0560">Oxidoreductase</keyword>
<evidence type="ECO:0000313" key="2">
    <source>
        <dbReference type="EMBL" id="CAA9344222.1"/>
    </source>
</evidence>